<dbReference type="PANTHER" id="PTHR43611">
    <property type="entry name" value="ALPHA-D-GLUCOSE 1-PHOSPHATE PHOSPHATASE"/>
    <property type="match status" value="1"/>
</dbReference>
<dbReference type="PANTHER" id="PTHR43611:SF3">
    <property type="entry name" value="FLAVIN MONONUCLEOTIDE HYDROLASE 1, CHLOROPLATIC"/>
    <property type="match status" value="1"/>
</dbReference>
<evidence type="ECO:0000313" key="2">
    <source>
        <dbReference type="Proteomes" id="UP000193077"/>
    </source>
</evidence>
<dbReference type="EC" id="3.1.3.-" evidence="1"/>
<dbReference type="SUPFAM" id="SSF56784">
    <property type="entry name" value="HAD-like"/>
    <property type="match status" value="1"/>
</dbReference>
<dbReference type="Pfam" id="PF00702">
    <property type="entry name" value="Hydrolase"/>
    <property type="match status" value="1"/>
</dbReference>
<keyword evidence="2" id="KW-1185">Reference proteome</keyword>
<evidence type="ECO:0000313" key="1">
    <source>
        <dbReference type="EMBL" id="SLN23485.1"/>
    </source>
</evidence>
<dbReference type="InterPro" id="IPR006439">
    <property type="entry name" value="HAD-SF_hydro_IA"/>
</dbReference>
<organism evidence="1 2">
    <name type="scientific">Falsiruegeria litorea R37</name>
    <dbReference type="NCBI Taxonomy" id="1200284"/>
    <lineage>
        <taxon>Bacteria</taxon>
        <taxon>Pseudomonadati</taxon>
        <taxon>Pseudomonadota</taxon>
        <taxon>Alphaproteobacteria</taxon>
        <taxon>Rhodobacterales</taxon>
        <taxon>Roseobacteraceae</taxon>
        <taxon>Falsiruegeria</taxon>
    </lineage>
</organism>
<dbReference type="Gene3D" id="3.40.50.1000">
    <property type="entry name" value="HAD superfamily/HAD-like"/>
    <property type="match status" value="1"/>
</dbReference>
<dbReference type="SFLD" id="SFLDG01129">
    <property type="entry name" value="C1.5:_HAD__Beta-PGM__Phosphata"/>
    <property type="match status" value="1"/>
</dbReference>
<sequence>MKAVVFDIGNVLIRWDPYLAWLDDLGSRSAVTEFLTRVEFFDRNLRADGGETFADLAAELDNAEDQRRLSAYVERYAATVPDKIEGTWQLLYRLKEQGRQVHAITNWSAETWPVGVGTHPELGEVFDVTVVSGQEKLLKPQPEIFHRLCERAGLTPQDCIFVDDTLKNVEGARAVGMDAIHFTTPQAFEAALNERDLL</sequence>
<dbReference type="InterPro" id="IPR023214">
    <property type="entry name" value="HAD_sf"/>
</dbReference>
<dbReference type="EMBL" id="FWFO01000001">
    <property type="protein sequence ID" value="SLN23485.1"/>
    <property type="molecule type" value="Genomic_DNA"/>
</dbReference>
<dbReference type="Proteomes" id="UP000193077">
    <property type="component" value="Unassembled WGS sequence"/>
</dbReference>
<keyword evidence="1" id="KW-0378">Hydrolase</keyword>
<dbReference type="NCBIfam" id="TIGR01509">
    <property type="entry name" value="HAD-SF-IA-v3"/>
    <property type="match status" value="1"/>
</dbReference>
<dbReference type="RefSeq" id="WP_085794420.1">
    <property type="nucleotide sequence ID" value="NZ_FWFO01000001.1"/>
</dbReference>
<protein>
    <submittedName>
        <fullName evidence="1">Alpha-D-glucose-1-phosphate phosphatase YihX</fullName>
        <ecNumber evidence="1">3.1.3.-</ecNumber>
    </submittedName>
</protein>
<dbReference type="CDD" id="cd02603">
    <property type="entry name" value="HAD_sEH-N_like"/>
    <property type="match status" value="1"/>
</dbReference>
<reference evidence="1 2" key="1">
    <citation type="submission" date="2017-03" db="EMBL/GenBank/DDBJ databases">
        <authorList>
            <person name="Afonso C.L."/>
            <person name="Miller P.J."/>
            <person name="Scott M.A."/>
            <person name="Spackman E."/>
            <person name="Goraichik I."/>
            <person name="Dimitrov K.M."/>
            <person name="Suarez D.L."/>
            <person name="Swayne D.E."/>
        </authorList>
    </citation>
    <scope>NUCLEOTIDE SEQUENCE [LARGE SCALE GENOMIC DNA]</scope>
    <source>
        <strain evidence="1 2">CECT 7639</strain>
    </source>
</reference>
<name>A0A1Y5RR69_9RHOB</name>
<dbReference type="InterPro" id="IPR036412">
    <property type="entry name" value="HAD-like_sf"/>
</dbReference>
<dbReference type="GO" id="GO:0016787">
    <property type="term" value="F:hydrolase activity"/>
    <property type="evidence" value="ECO:0007669"/>
    <property type="project" value="UniProtKB-KW"/>
</dbReference>
<accession>A0A1Y5RR69</accession>
<dbReference type="PRINTS" id="PR00413">
    <property type="entry name" value="HADHALOGNASE"/>
</dbReference>
<dbReference type="AlphaFoldDB" id="A0A1Y5RR69"/>
<dbReference type="OrthoDB" id="9807742at2"/>
<dbReference type="SFLD" id="SFLDS00003">
    <property type="entry name" value="Haloacid_Dehalogenase"/>
    <property type="match status" value="1"/>
</dbReference>
<gene>
    <name evidence="1" type="primary">yihX</name>
    <name evidence="1" type="ORF">TRL7639_00739</name>
</gene>
<proteinExistence type="predicted"/>